<sequence length="69" mass="7520">MIDLCSTSTMSNSTRRSNNLPNAKPQAFRQRTSSFNGKPQATAFPPFHNPGTFSSPSTNATANERRMGT</sequence>
<evidence type="ECO:0000313" key="2">
    <source>
        <dbReference type="EMBL" id="QEG24230.1"/>
    </source>
</evidence>
<protein>
    <submittedName>
        <fullName evidence="2">Uncharacterized protein</fullName>
    </submittedName>
</protein>
<feature type="region of interest" description="Disordered" evidence="1">
    <location>
        <begin position="1"/>
        <end position="69"/>
    </location>
</feature>
<feature type="compositionally biased region" description="Polar residues" evidence="1">
    <location>
        <begin position="29"/>
        <end position="39"/>
    </location>
</feature>
<dbReference type="EMBL" id="CP042912">
    <property type="protein sequence ID" value="QEG24230.1"/>
    <property type="molecule type" value="Genomic_DNA"/>
</dbReference>
<gene>
    <name evidence="2" type="ORF">MFFC18_41470</name>
</gene>
<dbReference type="KEGG" id="mff:MFFC18_41470"/>
<dbReference type="AlphaFoldDB" id="A0A5B9PG65"/>
<organism evidence="2 3">
    <name type="scientific">Mariniblastus fucicola</name>
    <dbReference type="NCBI Taxonomy" id="980251"/>
    <lineage>
        <taxon>Bacteria</taxon>
        <taxon>Pseudomonadati</taxon>
        <taxon>Planctomycetota</taxon>
        <taxon>Planctomycetia</taxon>
        <taxon>Pirellulales</taxon>
        <taxon>Pirellulaceae</taxon>
        <taxon>Mariniblastus</taxon>
    </lineage>
</organism>
<keyword evidence="3" id="KW-1185">Reference proteome</keyword>
<evidence type="ECO:0000256" key="1">
    <source>
        <dbReference type="SAM" id="MobiDB-lite"/>
    </source>
</evidence>
<feature type="compositionally biased region" description="Low complexity" evidence="1">
    <location>
        <begin position="1"/>
        <end position="19"/>
    </location>
</feature>
<feature type="compositionally biased region" description="Polar residues" evidence="1">
    <location>
        <begin position="51"/>
        <end position="62"/>
    </location>
</feature>
<dbReference type="Proteomes" id="UP000322214">
    <property type="component" value="Chromosome"/>
</dbReference>
<dbReference type="STRING" id="980251.GCA_001642875_00723"/>
<name>A0A5B9PG65_9BACT</name>
<accession>A0A5B9PG65</accession>
<evidence type="ECO:0000313" key="3">
    <source>
        <dbReference type="Proteomes" id="UP000322214"/>
    </source>
</evidence>
<reference evidence="2 3" key="1">
    <citation type="submission" date="2019-08" db="EMBL/GenBank/DDBJ databases">
        <title>Deep-cultivation of Planctomycetes and their phenomic and genomic characterization uncovers novel biology.</title>
        <authorList>
            <person name="Wiegand S."/>
            <person name="Jogler M."/>
            <person name="Boedeker C."/>
            <person name="Pinto D."/>
            <person name="Vollmers J."/>
            <person name="Rivas-Marin E."/>
            <person name="Kohn T."/>
            <person name="Peeters S.H."/>
            <person name="Heuer A."/>
            <person name="Rast P."/>
            <person name="Oberbeckmann S."/>
            <person name="Bunk B."/>
            <person name="Jeske O."/>
            <person name="Meyerdierks A."/>
            <person name="Storesund J.E."/>
            <person name="Kallscheuer N."/>
            <person name="Luecker S."/>
            <person name="Lage O.M."/>
            <person name="Pohl T."/>
            <person name="Merkel B.J."/>
            <person name="Hornburger P."/>
            <person name="Mueller R.-W."/>
            <person name="Bruemmer F."/>
            <person name="Labrenz M."/>
            <person name="Spormann A.M."/>
            <person name="Op den Camp H."/>
            <person name="Overmann J."/>
            <person name="Amann R."/>
            <person name="Jetten M.S.M."/>
            <person name="Mascher T."/>
            <person name="Medema M.H."/>
            <person name="Devos D.P."/>
            <person name="Kaster A.-K."/>
            <person name="Ovreas L."/>
            <person name="Rohde M."/>
            <person name="Galperin M.Y."/>
            <person name="Jogler C."/>
        </authorList>
    </citation>
    <scope>NUCLEOTIDE SEQUENCE [LARGE SCALE GENOMIC DNA]</scope>
    <source>
        <strain evidence="2 3">FC18</strain>
    </source>
</reference>
<proteinExistence type="predicted"/>